<keyword evidence="3" id="KW-1185">Reference proteome</keyword>
<dbReference type="GO" id="GO:0005886">
    <property type="term" value="C:plasma membrane"/>
    <property type="evidence" value="ECO:0007669"/>
    <property type="project" value="InterPro"/>
</dbReference>
<organism evidence="2 3">
    <name type="scientific">Plesiocystis pacifica SIR-1</name>
    <dbReference type="NCBI Taxonomy" id="391625"/>
    <lineage>
        <taxon>Bacteria</taxon>
        <taxon>Pseudomonadati</taxon>
        <taxon>Myxococcota</taxon>
        <taxon>Polyangia</taxon>
        <taxon>Nannocystales</taxon>
        <taxon>Nannocystaceae</taxon>
        <taxon>Plesiocystis</taxon>
    </lineage>
</organism>
<reference evidence="2 3" key="1">
    <citation type="submission" date="2007-06" db="EMBL/GenBank/DDBJ databases">
        <authorList>
            <person name="Shimkets L."/>
            <person name="Ferriera S."/>
            <person name="Johnson J."/>
            <person name="Kravitz S."/>
            <person name="Beeson K."/>
            <person name="Sutton G."/>
            <person name="Rogers Y.-H."/>
            <person name="Friedman R."/>
            <person name="Frazier M."/>
            <person name="Venter J.C."/>
        </authorList>
    </citation>
    <scope>NUCLEOTIDE SEQUENCE [LARGE SCALE GENOMIC DNA]</scope>
    <source>
        <strain evidence="2 3">SIR-1</strain>
    </source>
</reference>
<dbReference type="AlphaFoldDB" id="A6G0S7"/>
<dbReference type="EMBL" id="ABCS01000010">
    <property type="protein sequence ID" value="EDM80465.1"/>
    <property type="molecule type" value="Genomic_DNA"/>
</dbReference>
<protein>
    <submittedName>
        <fullName evidence="2">Uncharacterized protein</fullName>
    </submittedName>
</protein>
<comment type="caution">
    <text evidence="2">The sequence shown here is derived from an EMBL/GenBank/DDBJ whole genome shotgun (WGS) entry which is preliminary data.</text>
</comment>
<evidence type="ECO:0000313" key="3">
    <source>
        <dbReference type="Proteomes" id="UP000005801"/>
    </source>
</evidence>
<dbReference type="RefSeq" id="WP_006970326.1">
    <property type="nucleotide sequence ID" value="NZ_ABCS01000010.1"/>
</dbReference>
<keyword evidence="1" id="KW-0472">Membrane</keyword>
<keyword evidence="1" id="KW-1133">Transmembrane helix</keyword>
<evidence type="ECO:0000256" key="1">
    <source>
        <dbReference type="SAM" id="Phobius"/>
    </source>
</evidence>
<dbReference type="InterPro" id="IPR001640">
    <property type="entry name" value="Lgt"/>
</dbReference>
<evidence type="ECO:0000313" key="2">
    <source>
        <dbReference type="EMBL" id="EDM80465.1"/>
    </source>
</evidence>
<keyword evidence="1" id="KW-0812">Transmembrane</keyword>
<feature type="transmembrane region" description="Helical" evidence="1">
    <location>
        <begin position="194"/>
        <end position="217"/>
    </location>
</feature>
<dbReference type="STRING" id="391625.PPSIR1_41679"/>
<feature type="transmembrane region" description="Helical" evidence="1">
    <location>
        <begin position="71"/>
        <end position="94"/>
    </location>
</feature>
<gene>
    <name evidence="2" type="ORF">PPSIR1_41679</name>
</gene>
<dbReference type="GO" id="GO:0042158">
    <property type="term" value="P:lipoprotein biosynthetic process"/>
    <property type="evidence" value="ECO:0007669"/>
    <property type="project" value="InterPro"/>
</dbReference>
<sequence>MHAAPDSRRVRLVRPGGWTRLINAGLDRSIAAAHTLRAFGRPLHPYFLVSDASVVLTLLLAAGFSRLVEGFTLSAFAFAFVFMQILYQGLYLATKQQLTGLKPKPCFSDMCFVVIPAWLLSAWLADLPMAAAADFAALSLALVLAMRRLASFFGGSHRGKPSRCGVRYEAEQLRRVRGWREFDPRSKGNTGVRVLPLALISSAVCFALFGALSLRVLELGQPDGWALPRLLLSVSMYRFVEEFYREGHDPEAGLNSAQRLSVGLAVASAIALYFS</sequence>
<feature type="transmembrane region" description="Helical" evidence="1">
    <location>
        <begin position="131"/>
        <end position="150"/>
    </location>
</feature>
<name>A6G0S7_9BACT</name>
<accession>A6G0S7</accession>
<dbReference type="GO" id="GO:0008961">
    <property type="term" value="F:phosphatidylglycerol-prolipoprotein diacylglyceryl transferase activity"/>
    <property type="evidence" value="ECO:0007669"/>
    <property type="project" value="InterPro"/>
</dbReference>
<dbReference type="Proteomes" id="UP000005801">
    <property type="component" value="Unassembled WGS sequence"/>
</dbReference>
<dbReference type="OrthoDB" id="871140at2"/>
<proteinExistence type="predicted"/>
<feature type="transmembrane region" description="Helical" evidence="1">
    <location>
        <begin position="46"/>
        <end position="65"/>
    </location>
</feature>
<dbReference type="Pfam" id="PF01790">
    <property type="entry name" value="LGT"/>
    <property type="match status" value="1"/>
</dbReference>